<dbReference type="GO" id="GO:0015628">
    <property type="term" value="P:protein secretion by the type II secretion system"/>
    <property type="evidence" value="ECO:0007669"/>
    <property type="project" value="InterPro"/>
</dbReference>
<evidence type="ECO:0000259" key="11">
    <source>
        <dbReference type="Pfam" id="PF08334"/>
    </source>
</evidence>
<dbReference type="PANTHER" id="PTHR30093">
    <property type="entry name" value="GENERAL SECRETION PATHWAY PROTEIN G"/>
    <property type="match status" value="1"/>
</dbReference>
<dbReference type="Proteomes" id="UP001409585">
    <property type="component" value="Unassembled WGS sequence"/>
</dbReference>
<comment type="caution">
    <text evidence="12">The sequence shown here is derived from an EMBL/GenBank/DDBJ whole genome shotgun (WGS) entry which is preliminary data.</text>
</comment>
<keyword evidence="8 10" id="KW-1133">Transmembrane helix</keyword>
<dbReference type="PRINTS" id="PR00813">
    <property type="entry name" value="BCTERIALGSPG"/>
</dbReference>
<dbReference type="PANTHER" id="PTHR30093:SF44">
    <property type="entry name" value="TYPE II SECRETION SYSTEM CORE PROTEIN G"/>
    <property type="match status" value="1"/>
</dbReference>
<protein>
    <recommendedName>
        <fullName evidence="3">Type II secretion system core protein G</fullName>
    </recommendedName>
</protein>
<dbReference type="AlphaFoldDB" id="A0AAV3U691"/>
<evidence type="ECO:0000313" key="13">
    <source>
        <dbReference type="Proteomes" id="UP001409585"/>
    </source>
</evidence>
<keyword evidence="5" id="KW-0488">Methylation</keyword>
<dbReference type="InterPro" id="IPR010054">
    <property type="entry name" value="Type2_sec_GspG"/>
</dbReference>
<evidence type="ECO:0000256" key="6">
    <source>
        <dbReference type="ARBA" id="ARBA00022519"/>
    </source>
</evidence>
<comment type="similarity">
    <text evidence="2">Belongs to the GSP G family.</text>
</comment>
<comment type="subcellular location">
    <subcellularLocation>
        <location evidence="1">Cell inner membrane</location>
        <topology evidence="1">Single-pass membrane protein</topology>
    </subcellularLocation>
</comment>
<dbReference type="Pfam" id="PF08334">
    <property type="entry name" value="T2SSG"/>
    <property type="match status" value="1"/>
</dbReference>
<feature type="transmembrane region" description="Helical" evidence="10">
    <location>
        <begin position="12"/>
        <end position="34"/>
    </location>
</feature>
<dbReference type="Pfam" id="PF07963">
    <property type="entry name" value="N_methyl"/>
    <property type="match status" value="1"/>
</dbReference>
<keyword evidence="4" id="KW-1003">Cell membrane</keyword>
<dbReference type="InterPro" id="IPR000983">
    <property type="entry name" value="Bac_GSPG_pilin"/>
</dbReference>
<evidence type="ECO:0000256" key="7">
    <source>
        <dbReference type="ARBA" id="ARBA00022692"/>
    </source>
</evidence>
<evidence type="ECO:0000256" key="10">
    <source>
        <dbReference type="SAM" id="Phobius"/>
    </source>
</evidence>
<proteinExistence type="inferred from homology"/>
<evidence type="ECO:0000256" key="1">
    <source>
        <dbReference type="ARBA" id="ARBA00004377"/>
    </source>
</evidence>
<dbReference type="RefSeq" id="WP_345424943.1">
    <property type="nucleotide sequence ID" value="NZ_AP031496.1"/>
</dbReference>
<dbReference type="Gene3D" id="3.30.700.10">
    <property type="entry name" value="Glycoprotein, Type 4 Pilin"/>
    <property type="match status" value="1"/>
</dbReference>
<evidence type="ECO:0000313" key="12">
    <source>
        <dbReference type="EMBL" id="GAA4950433.1"/>
    </source>
</evidence>
<organism evidence="12 13">
    <name type="scientific">Halioxenophilus aromaticivorans</name>
    <dbReference type="NCBI Taxonomy" id="1306992"/>
    <lineage>
        <taxon>Bacteria</taxon>
        <taxon>Pseudomonadati</taxon>
        <taxon>Pseudomonadota</taxon>
        <taxon>Gammaproteobacteria</taxon>
        <taxon>Alteromonadales</taxon>
        <taxon>Alteromonadaceae</taxon>
        <taxon>Halioxenophilus</taxon>
    </lineage>
</organism>
<dbReference type="GO" id="GO:0005886">
    <property type="term" value="C:plasma membrane"/>
    <property type="evidence" value="ECO:0007669"/>
    <property type="project" value="UniProtKB-SubCell"/>
</dbReference>
<evidence type="ECO:0000256" key="3">
    <source>
        <dbReference type="ARBA" id="ARBA00020042"/>
    </source>
</evidence>
<dbReference type="NCBIfam" id="TIGR02532">
    <property type="entry name" value="IV_pilin_GFxxxE"/>
    <property type="match status" value="1"/>
</dbReference>
<dbReference type="PROSITE" id="PS00409">
    <property type="entry name" value="PROKAR_NTER_METHYL"/>
    <property type="match status" value="1"/>
</dbReference>
<evidence type="ECO:0000256" key="5">
    <source>
        <dbReference type="ARBA" id="ARBA00022481"/>
    </source>
</evidence>
<gene>
    <name evidence="12" type="primary">gspG</name>
    <name evidence="12" type="ORF">GCM10025791_33430</name>
</gene>
<evidence type="ECO:0000256" key="4">
    <source>
        <dbReference type="ARBA" id="ARBA00022475"/>
    </source>
</evidence>
<accession>A0AAV3U691</accession>
<keyword evidence="6" id="KW-0997">Cell inner membrane</keyword>
<dbReference type="GO" id="GO:0015627">
    <property type="term" value="C:type II protein secretion system complex"/>
    <property type="evidence" value="ECO:0007669"/>
    <property type="project" value="InterPro"/>
</dbReference>
<feature type="domain" description="Type II secretion system protein GspG C-terminal" evidence="11">
    <location>
        <begin position="32"/>
        <end position="141"/>
    </location>
</feature>
<keyword evidence="9 10" id="KW-0472">Membrane</keyword>
<dbReference type="InterPro" id="IPR013545">
    <property type="entry name" value="T2SS_protein-GspG_C"/>
</dbReference>
<dbReference type="InterPro" id="IPR012902">
    <property type="entry name" value="N_methyl_site"/>
</dbReference>
<evidence type="ECO:0000256" key="2">
    <source>
        <dbReference type="ARBA" id="ARBA00009984"/>
    </source>
</evidence>
<dbReference type="SUPFAM" id="SSF54523">
    <property type="entry name" value="Pili subunits"/>
    <property type="match status" value="1"/>
</dbReference>
<sequence>MKLQARQTGFSLIEIMVVLVIMGLLVGIVAPNVIGNLKKANTQRVFADFKNIESALQMYRLDNYVYPNSEQGLVSLVEKPSLDPVPRKYRDGGYVSKTPIDPWGREYLYLSPGESHEYDIFTYGADGVPGGEGENADINNWTNPEEL</sequence>
<evidence type="ECO:0000256" key="8">
    <source>
        <dbReference type="ARBA" id="ARBA00022989"/>
    </source>
</evidence>
<dbReference type="NCBIfam" id="TIGR01710">
    <property type="entry name" value="typeII_sec_gspG"/>
    <property type="match status" value="1"/>
</dbReference>
<evidence type="ECO:0000256" key="9">
    <source>
        <dbReference type="ARBA" id="ARBA00023136"/>
    </source>
</evidence>
<dbReference type="InterPro" id="IPR045584">
    <property type="entry name" value="Pilin-like"/>
</dbReference>
<name>A0AAV3U691_9ALTE</name>
<dbReference type="EMBL" id="BAABLX010000028">
    <property type="protein sequence ID" value="GAA4950433.1"/>
    <property type="molecule type" value="Genomic_DNA"/>
</dbReference>
<keyword evidence="7 10" id="KW-0812">Transmembrane</keyword>
<keyword evidence="13" id="KW-1185">Reference proteome</keyword>
<reference evidence="13" key="1">
    <citation type="journal article" date="2019" name="Int. J. Syst. Evol. Microbiol.">
        <title>The Global Catalogue of Microorganisms (GCM) 10K type strain sequencing project: providing services to taxonomists for standard genome sequencing and annotation.</title>
        <authorList>
            <consortium name="The Broad Institute Genomics Platform"/>
            <consortium name="The Broad Institute Genome Sequencing Center for Infectious Disease"/>
            <person name="Wu L."/>
            <person name="Ma J."/>
        </authorList>
    </citation>
    <scope>NUCLEOTIDE SEQUENCE [LARGE SCALE GENOMIC DNA]</scope>
    <source>
        <strain evidence="13">JCM 19134</strain>
    </source>
</reference>